<dbReference type="InterPro" id="IPR009739">
    <property type="entry name" value="LprI-like_N"/>
</dbReference>
<organism evidence="3 4">
    <name type="scientific">Sterolibacterium denitrificans</name>
    <dbReference type="NCBI Taxonomy" id="157592"/>
    <lineage>
        <taxon>Bacteria</taxon>
        <taxon>Pseudomonadati</taxon>
        <taxon>Pseudomonadota</taxon>
        <taxon>Betaproteobacteria</taxon>
        <taxon>Nitrosomonadales</taxon>
        <taxon>Sterolibacteriaceae</taxon>
        <taxon>Sterolibacterium</taxon>
    </lineage>
</organism>
<evidence type="ECO:0000259" key="2">
    <source>
        <dbReference type="Pfam" id="PF07007"/>
    </source>
</evidence>
<sequence>MHQSRKHANHLLTALLATLFFIGSGTAFAKTPPCLDQARSSSEIDQCGGPLISHLEARMESDYKRLHEKFAGNEKMQEMLKASRESWVLYRNNQCLMEASAASGQYVVKPLSLEANKVYFKCMLRTFGEMRTTLEKLRVDDEHAKTGSPQ</sequence>
<evidence type="ECO:0000313" key="3">
    <source>
        <dbReference type="EMBL" id="SMB25908.1"/>
    </source>
</evidence>
<dbReference type="Gene3D" id="1.20.1270.180">
    <property type="match status" value="1"/>
</dbReference>
<accession>A0A7Z7HQS6</accession>
<keyword evidence="4" id="KW-1185">Reference proteome</keyword>
<protein>
    <recommendedName>
        <fullName evidence="2">Lysozyme inhibitor LprI-like N-terminal domain-containing protein</fullName>
    </recommendedName>
</protein>
<dbReference type="EMBL" id="LT837803">
    <property type="protein sequence ID" value="SMB25908.1"/>
    <property type="molecule type" value="Genomic_DNA"/>
</dbReference>
<feature type="signal peptide" evidence="1">
    <location>
        <begin position="1"/>
        <end position="29"/>
    </location>
</feature>
<dbReference type="Proteomes" id="UP000242886">
    <property type="component" value="Chromosome SDENCHOL"/>
</dbReference>
<reference evidence="3" key="1">
    <citation type="submission" date="2017-03" db="EMBL/GenBank/DDBJ databases">
        <authorList>
            <consortium name="AG Boll"/>
        </authorList>
    </citation>
    <scope>NUCLEOTIDE SEQUENCE [LARGE SCALE GENOMIC DNA]</scope>
    <source>
        <strain evidence="3">Chol</strain>
    </source>
</reference>
<feature type="domain" description="Lysozyme inhibitor LprI-like N-terminal" evidence="2">
    <location>
        <begin position="34"/>
        <end position="124"/>
    </location>
</feature>
<keyword evidence="1" id="KW-0732">Signal</keyword>
<evidence type="ECO:0000256" key="1">
    <source>
        <dbReference type="SAM" id="SignalP"/>
    </source>
</evidence>
<dbReference type="AlphaFoldDB" id="A0A7Z7HQS6"/>
<gene>
    <name evidence="3" type="ORF">SDENCHOL_20005</name>
</gene>
<name>A0A7Z7HQS6_9PROT</name>
<feature type="chain" id="PRO_5031254703" description="Lysozyme inhibitor LprI-like N-terminal domain-containing protein" evidence="1">
    <location>
        <begin position="30"/>
        <end position="150"/>
    </location>
</feature>
<dbReference type="Pfam" id="PF07007">
    <property type="entry name" value="LprI"/>
    <property type="match status" value="1"/>
</dbReference>
<proteinExistence type="predicted"/>
<dbReference type="RefSeq" id="WP_154716555.1">
    <property type="nucleotide sequence ID" value="NZ_LT837803.1"/>
</dbReference>
<evidence type="ECO:0000313" key="4">
    <source>
        <dbReference type="Proteomes" id="UP000242886"/>
    </source>
</evidence>